<dbReference type="AlphaFoldDB" id="A0AAW1RYH9"/>
<comment type="caution">
    <text evidence="2">The sequence shown here is derived from an EMBL/GenBank/DDBJ whole genome shotgun (WGS) entry which is preliminary data.</text>
</comment>
<proteinExistence type="predicted"/>
<dbReference type="PANTHER" id="PTHR47186:SF61">
    <property type="entry name" value="LEUCINE-RICH REPEAT-CONTAINING PROTEIN 57-RELATED"/>
    <property type="match status" value="1"/>
</dbReference>
<dbReference type="Proteomes" id="UP001445335">
    <property type="component" value="Unassembled WGS sequence"/>
</dbReference>
<dbReference type="Gene3D" id="1.20.1280.50">
    <property type="match status" value="1"/>
</dbReference>
<dbReference type="Gene3D" id="3.80.10.10">
    <property type="entry name" value="Ribonuclease Inhibitor"/>
    <property type="match status" value="1"/>
</dbReference>
<organism evidence="2 3">
    <name type="scientific">Elliptochloris bilobata</name>
    <dbReference type="NCBI Taxonomy" id="381761"/>
    <lineage>
        <taxon>Eukaryota</taxon>
        <taxon>Viridiplantae</taxon>
        <taxon>Chlorophyta</taxon>
        <taxon>core chlorophytes</taxon>
        <taxon>Trebouxiophyceae</taxon>
        <taxon>Trebouxiophyceae incertae sedis</taxon>
        <taxon>Elliptochloris clade</taxon>
        <taxon>Elliptochloris</taxon>
    </lineage>
</organism>
<reference evidence="2 3" key="1">
    <citation type="journal article" date="2024" name="Nat. Commun.">
        <title>Phylogenomics reveals the evolutionary origins of lichenization in chlorophyte algae.</title>
        <authorList>
            <person name="Puginier C."/>
            <person name="Libourel C."/>
            <person name="Otte J."/>
            <person name="Skaloud P."/>
            <person name="Haon M."/>
            <person name="Grisel S."/>
            <person name="Petersen M."/>
            <person name="Berrin J.G."/>
            <person name="Delaux P.M."/>
            <person name="Dal Grande F."/>
            <person name="Keller J."/>
        </authorList>
    </citation>
    <scope>NUCLEOTIDE SEQUENCE [LARGE SCALE GENOMIC DNA]</scope>
    <source>
        <strain evidence="2 3">SAG 245.80</strain>
    </source>
</reference>
<dbReference type="SUPFAM" id="SSF52058">
    <property type="entry name" value="L domain-like"/>
    <property type="match status" value="1"/>
</dbReference>
<dbReference type="InterPro" id="IPR032675">
    <property type="entry name" value="LRR_dom_sf"/>
</dbReference>
<evidence type="ECO:0000313" key="3">
    <source>
        <dbReference type="Proteomes" id="UP001445335"/>
    </source>
</evidence>
<evidence type="ECO:0000256" key="1">
    <source>
        <dbReference type="ARBA" id="ARBA00004430"/>
    </source>
</evidence>
<keyword evidence="3" id="KW-1185">Reference proteome</keyword>
<gene>
    <name evidence="2" type="ORF">WJX81_007099</name>
</gene>
<name>A0AAW1RYH9_9CHLO</name>
<comment type="subcellular location">
    <subcellularLocation>
        <location evidence="1">Cytoplasm</location>
        <location evidence="1">Cytoskeleton</location>
        <location evidence="1">Cilium axoneme</location>
    </subcellularLocation>
</comment>
<dbReference type="EMBL" id="JALJOU010000020">
    <property type="protein sequence ID" value="KAK9838181.1"/>
    <property type="molecule type" value="Genomic_DNA"/>
</dbReference>
<evidence type="ECO:0008006" key="4">
    <source>
        <dbReference type="Google" id="ProtNLM"/>
    </source>
</evidence>
<evidence type="ECO:0000313" key="2">
    <source>
        <dbReference type="EMBL" id="KAK9838181.1"/>
    </source>
</evidence>
<dbReference type="InterPro" id="IPR036047">
    <property type="entry name" value="F-box-like_dom_sf"/>
</dbReference>
<dbReference type="PANTHER" id="PTHR47186">
    <property type="entry name" value="LEUCINE-RICH REPEAT-CONTAINING PROTEIN 57"/>
    <property type="match status" value="1"/>
</dbReference>
<dbReference type="SUPFAM" id="SSF81383">
    <property type="entry name" value="F-box domain"/>
    <property type="match status" value="1"/>
</dbReference>
<protein>
    <recommendedName>
        <fullName evidence="4">F-box domain-containing protein</fullName>
    </recommendedName>
</protein>
<accession>A0AAW1RYH9</accession>
<sequence length="282" mass="30838">MEEEVGIGSLPVHLLEQVLAAGVGPADLVCRMPLVCRRWSQLLKGPSRFSEHLHEDFFSLIEKRRPGEHSKQSAALGPFGAEGYYPGFPSVEELGRFTALQELFLGRWLDNVPACLSRLVHLSRLTLWGLSEPTYEQGWAKLPALRHLTTDQQGGGEAVPGLGSLASLHVLVVKGCWFDSITLNDSLSSLTNLRVYQCSAFLSRPSSVWLPANLLPEDIGSVSSLTELKYSEQQIAHFLFVLAQLRALDCAGNGFAFVPGEISALTNLKSLVLGVPCTWLEA</sequence>
<dbReference type="GO" id="GO:0005930">
    <property type="term" value="C:axoneme"/>
    <property type="evidence" value="ECO:0007669"/>
    <property type="project" value="UniProtKB-SubCell"/>
</dbReference>